<comment type="cofactor">
    <cofactor evidence="12 13">
        <name>Fe cation</name>
        <dbReference type="ChEBI" id="CHEBI:24875"/>
    </cofactor>
    <text evidence="12 13">Binds 2 iron ions per subunit.</text>
</comment>
<evidence type="ECO:0000256" key="12">
    <source>
        <dbReference type="PIRSR" id="PIRSR607828-2"/>
    </source>
</evidence>
<accession>A0A2P6NUC4</accession>
<evidence type="ECO:0000256" key="3">
    <source>
        <dbReference type="ARBA" id="ARBA00005286"/>
    </source>
</evidence>
<keyword evidence="7 12" id="KW-0479">Metal-binding</keyword>
<evidence type="ECO:0000256" key="5">
    <source>
        <dbReference type="ARBA" id="ARBA00019269"/>
    </source>
</evidence>
<evidence type="ECO:0000256" key="8">
    <source>
        <dbReference type="ARBA" id="ARBA00023002"/>
    </source>
</evidence>
<dbReference type="UniPathway" id="UPA00111">
    <property type="reaction ID" value="UER00527"/>
</dbReference>
<dbReference type="GO" id="GO:0050113">
    <property type="term" value="F:inositol oxygenase activity"/>
    <property type="evidence" value="ECO:0007669"/>
    <property type="project" value="UniProtKB-UniRule"/>
</dbReference>
<feature type="binding site" evidence="12">
    <location>
        <position position="148"/>
    </location>
    <ligand>
        <name>Fe cation</name>
        <dbReference type="ChEBI" id="CHEBI:24875"/>
        <label>1</label>
    </ligand>
</feature>
<evidence type="ECO:0000256" key="10">
    <source>
        <dbReference type="ARBA" id="ARBA00029668"/>
    </source>
</evidence>
<evidence type="ECO:0000256" key="7">
    <source>
        <dbReference type="ARBA" id="ARBA00022723"/>
    </source>
</evidence>
<feature type="binding site" evidence="12">
    <location>
        <position position="248"/>
    </location>
    <ligand>
        <name>Fe cation</name>
        <dbReference type="ChEBI" id="CHEBI:24875"/>
        <label>1</label>
    </ligand>
</feature>
<dbReference type="OrthoDB" id="5151075at2759"/>
<protein>
    <recommendedName>
        <fullName evidence="5 13">Inositol oxygenase</fullName>
        <ecNumber evidence="4 13">1.13.99.1</ecNumber>
    </recommendedName>
    <alternativeName>
        <fullName evidence="10 13">Myo-inositol oxygenase</fullName>
    </alternativeName>
</protein>
<comment type="caution">
    <text evidence="14">The sequence shown here is derived from an EMBL/GenBank/DDBJ whole genome shotgun (WGS) entry which is preliminary data.</text>
</comment>
<dbReference type="EMBL" id="MDYQ01000019">
    <property type="protein sequence ID" value="PRP87575.1"/>
    <property type="molecule type" value="Genomic_DNA"/>
</dbReference>
<dbReference type="Pfam" id="PF05153">
    <property type="entry name" value="MIOX"/>
    <property type="match status" value="1"/>
</dbReference>
<dbReference type="EC" id="1.13.99.1" evidence="4 13"/>
<dbReference type="STRING" id="1890364.A0A2P6NUC4"/>
<evidence type="ECO:0000256" key="2">
    <source>
        <dbReference type="ARBA" id="ARBA00005167"/>
    </source>
</evidence>
<dbReference type="InterPro" id="IPR007828">
    <property type="entry name" value="Inositol_oxygenase"/>
</dbReference>
<sequence length="339" mass="40008">MDMERESVGPRLILETKLNRNGKWVICNGVIPCASVPTCWTSEMYPRFHFVVTRDNMLITENMPMALVTPKTTEEFRNYLDSALQDRVANHYYQQHTLQTVESVKAKREKFLTFDHYKLSVWDAILKLNEIVDESVSDPDTEMPQIIHLLQTAESIRMAYPDEKFDWFHLVGLIHDLGKILSHKELFNEPQWCVVGDTFPVGCRFSESNVFHPFFQGNPDNTHPIYSTENGIYEQGTGLDNVLMAWGHDEYLYQVMKHNGVTLPEEAFYVIRYHSFYPWHHKGAYNNLTNEQDRKMLHWVKEFQKHDLYSKLPEKPSVEKLMPYYQSLIDKYFPKVLEW</sequence>
<dbReference type="AlphaFoldDB" id="A0A2P6NUC4"/>
<dbReference type="FunCoup" id="A0A2P6NUC4">
    <property type="interactions" value="43"/>
</dbReference>
<dbReference type="Proteomes" id="UP000241769">
    <property type="component" value="Unassembled WGS sequence"/>
</dbReference>
<evidence type="ECO:0000256" key="1">
    <source>
        <dbReference type="ARBA" id="ARBA00004496"/>
    </source>
</evidence>
<gene>
    <name evidence="14" type="ORF">PROFUN_04602</name>
</gene>
<evidence type="ECO:0000256" key="4">
    <source>
        <dbReference type="ARBA" id="ARBA00011919"/>
    </source>
</evidence>
<reference evidence="14 15" key="1">
    <citation type="journal article" date="2018" name="Genome Biol. Evol.">
        <title>Multiple Roots of Fruiting Body Formation in Amoebozoa.</title>
        <authorList>
            <person name="Hillmann F."/>
            <person name="Forbes G."/>
            <person name="Novohradska S."/>
            <person name="Ferling I."/>
            <person name="Riege K."/>
            <person name="Groth M."/>
            <person name="Westermann M."/>
            <person name="Marz M."/>
            <person name="Spaller T."/>
            <person name="Winckler T."/>
            <person name="Schaap P."/>
            <person name="Glockner G."/>
        </authorList>
    </citation>
    <scope>NUCLEOTIDE SEQUENCE [LARGE SCALE GENOMIC DNA]</scope>
    <source>
        <strain evidence="14 15">Jena</strain>
    </source>
</reference>
<keyword evidence="9 12" id="KW-0408">Iron</keyword>
<comment type="similarity">
    <text evidence="3 13">Belongs to the myo-inositol oxygenase family.</text>
</comment>
<dbReference type="GO" id="GO:0005737">
    <property type="term" value="C:cytoplasm"/>
    <property type="evidence" value="ECO:0007669"/>
    <property type="project" value="UniProtKB-SubCell"/>
</dbReference>
<dbReference type="SUPFAM" id="SSF109604">
    <property type="entry name" value="HD-domain/PDEase-like"/>
    <property type="match status" value="1"/>
</dbReference>
<proteinExistence type="inferred from homology"/>
<feature type="binding site" evidence="12">
    <location>
        <position position="274"/>
    </location>
    <ligand>
        <name>Fe cation</name>
        <dbReference type="ChEBI" id="CHEBI:24875"/>
        <label>1</label>
    </ligand>
</feature>
<keyword evidence="8 13" id="KW-0560">Oxidoreductase</keyword>
<evidence type="ECO:0000313" key="14">
    <source>
        <dbReference type="EMBL" id="PRP87575.1"/>
    </source>
</evidence>
<dbReference type="GO" id="GO:0005506">
    <property type="term" value="F:iron ion binding"/>
    <property type="evidence" value="ECO:0007669"/>
    <property type="project" value="InterPro"/>
</dbReference>
<evidence type="ECO:0000256" key="11">
    <source>
        <dbReference type="ARBA" id="ARBA00048271"/>
    </source>
</evidence>
<evidence type="ECO:0000256" key="6">
    <source>
        <dbReference type="ARBA" id="ARBA00022490"/>
    </source>
</evidence>
<comment type="subcellular location">
    <subcellularLocation>
        <location evidence="1 13">Cytoplasm</location>
    </subcellularLocation>
</comment>
<evidence type="ECO:0000313" key="15">
    <source>
        <dbReference type="Proteomes" id="UP000241769"/>
    </source>
</evidence>
<comment type="catalytic activity">
    <reaction evidence="11 13">
        <text>myo-inositol + O2 = D-glucuronate + H2O + H(+)</text>
        <dbReference type="Rhea" id="RHEA:23696"/>
        <dbReference type="ChEBI" id="CHEBI:15377"/>
        <dbReference type="ChEBI" id="CHEBI:15378"/>
        <dbReference type="ChEBI" id="CHEBI:15379"/>
        <dbReference type="ChEBI" id="CHEBI:17268"/>
        <dbReference type="ChEBI" id="CHEBI:58720"/>
        <dbReference type="EC" id="1.13.99.1"/>
    </reaction>
</comment>
<dbReference type="GO" id="GO:0019310">
    <property type="term" value="P:inositol catabolic process"/>
    <property type="evidence" value="ECO:0007669"/>
    <property type="project" value="UniProtKB-UniRule"/>
</dbReference>
<evidence type="ECO:0000256" key="13">
    <source>
        <dbReference type="RuleBase" id="RU367039"/>
    </source>
</evidence>
<feature type="binding site" evidence="12">
    <location>
        <position position="307"/>
    </location>
    <ligand>
        <name>Fe cation</name>
        <dbReference type="ChEBI" id="CHEBI:24875"/>
        <label>1</label>
    </ligand>
</feature>
<evidence type="ECO:0000256" key="9">
    <source>
        <dbReference type="ARBA" id="ARBA00023004"/>
    </source>
</evidence>
<dbReference type="PANTHER" id="PTHR12588:SF0">
    <property type="entry name" value="INOSITOL OXYGENASE"/>
    <property type="match status" value="1"/>
</dbReference>
<comment type="pathway">
    <text evidence="2 13">Polyol metabolism; myo-inositol degradation into D-glucuronate; D-glucuronate from myo-inositol: step 1/1.</text>
</comment>
<name>A0A2P6NUC4_9EUKA</name>
<keyword evidence="15" id="KW-1185">Reference proteome</keyword>
<feature type="binding site" evidence="12">
    <location>
        <position position="175"/>
    </location>
    <ligand>
        <name>Fe cation</name>
        <dbReference type="ChEBI" id="CHEBI:24875"/>
        <label>1</label>
    </ligand>
</feature>
<organism evidence="14 15">
    <name type="scientific">Planoprotostelium fungivorum</name>
    <dbReference type="NCBI Taxonomy" id="1890364"/>
    <lineage>
        <taxon>Eukaryota</taxon>
        <taxon>Amoebozoa</taxon>
        <taxon>Evosea</taxon>
        <taxon>Variosea</taxon>
        <taxon>Cavosteliida</taxon>
        <taxon>Cavosteliaceae</taxon>
        <taxon>Planoprotostelium</taxon>
    </lineage>
</organism>
<feature type="binding site" evidence="12">
    <location>
        <position position="176"/>
    </location>
    <ligand>
        <name>Fe cation</name>
        <dbReference type="ChEBI" id="CHEBI:24875"/>
        <label>1</label>
    </ligand>
</feature>
<keyword evidence="6 13" id="KW-0963">Cytoplasm</keyword>
<dbReference type="InParanoid" id="A0A2P6NUC4"/>
<dbReference type="PANTHER" id="PTHR12588">
    <property type="entry name" value="MYOINOSITOL OXYGENASE"/>
    <property type="match status" value="1"/>
</dbReference>